<dbReference type="InterPro" id="IPR001375">
    <property type="entry name" value="Peptidase_S9_cat"/>
</dbReference>
<dbReference type="SUPFAM" id="SSF53474">
    <property type="entry name" value="alpha/beta-Hydrolases"/>
    <property type="match status" value="1"/>
</dbReference>
<dbReference type="InterPro" id="IPR050955">
    <property type="entry name" value="Plant_Biomass_Hydrol_Est"/>
</dbReference>
<keyword evidence="2" id="KW-0472">Membrane</keyword>
<keyword evidence="2" id="KW-0812">Transmembrane</keyword>
<dbReference type="Gene3D" id="3.40.50.1820">
    <property type="entry name" value="alpha/beta hydrolase"/>
    <property type="match status" value="1"/>
</dbReference>
<dbReference type="AlphaFoldDB" id="A0A8J3IIB7"/>
<evidence type="ECO:0000256" key="2">
    <source>
        <dbReference type="SAM" id="Phobius"/>
    </source>
</evidence>
<dbReference type="GO" id="GO:0006508">
    <property type="term" value="P:proteolysis"/>
    <property type="evidence" value="ECO:0007669"/>
    <property type="project" value="InterPro"/>
</dbReference>
<dbReference type="RefSeq" id="WP_220202762.1">
    <property type="nucleotide sequence ID" value="NZ_BNJK01000001.1"/>
</dbReference>
<evidence type="ECO:0000313" key="5">
    <source>
        <dbReference type="Proteomes" id="UP000597444"/>
    </source>
</evidence>
<dbReference type="PANTHER" id="PTHR43037:SF1">
    <property type="entry name" value="BLL1128 PROTEIN"/>
    <property type="match status" value="1"/>
</dbReference>
<dbReference type="GO" id="GO:0008236">
    <property type="term" value="F:serine-type peptidase activity"/>
    <property type="evidence" value="ECO:0007669"/>
    <property type="project" value="InterPro"/>
</dbReference>
<dbReference type="Pfam" id="PF00326">
    <property type="entry name" value="Peptidase_S9"/>
    <property type="match status" value="1"/>
</dbReference>
<evidence type="ECO:0000313" key="4">
    <source>
        <dbReference type="EMBL" id="GHO91894.1"/>
    </source>
</evidence>
<protein>
    <recommendedName>
        <fullName evidence="3">Peptidase S9 prolyl oligopeptidase catalytic domain-containing protein</fullName>
    </recommendedName>
</protein>
<dbReference type="Proteomes" id="UP000597444">
    <property type="component" value="Unassembled WGS sequence"/>
</dbReference>
<feature type="domain" description="Peptidase S9 prolyl oligopeptidase catalytic" evidence="3">
    <location>
        <begin position="183"/>
        <end position="242"/>
    </location>
</feature>
<dbReference type="EMBL" id="BNJK01000001">
    <property type="protein sequence ID" value="GHO91894.1"/>
    <property type="molecule type" value="Genomic_DNA"/>
</dbReference>
<sequence>MLQQKKLSYVFVITLAIALVFAITFPAIKTYLTSFTRKIPPTITAHPIPTPTATPVSNFGYIARTFTDAKSRSLPYYLYIPAHYDPQQKYPLVLMLEGSGERNNLQRTPEQNRQVLMHAQYVQIWSTQYSSPYNPNIQQRWPCFVVVPQLTTPQSWVNTNPGKGSYRLAAQPDNSLLLTKELLDSLQQEYTGIDANRLYITGLSLGGYGTWEAIERWPNYFAAAAPVSGAGDPTRAALLTSTPIWAFHGSKDPRVPVSGSRDMINAIRAKGGKPRYTEFVGAGHGIWGRVYGFDTTGRVDDFYPWLFSQSKA</sequence>
<keyword evidence="2" id="KW-1133">Transmembrane helix</keyword>
<accession>A0A8J3IIB7</accession>
<evidence type="ECO:0000256" key="1">
    <source>
        <dbReference type="ARBA" id="ARBA00022729"/>
    </source>
</evidence>
<keyword evidence="1" id="KW-0732">Signal</keyword>
<evidence type="ECO:0000259" key="3">
    <source>
        <dbReference type="Pfam" id="PF00326"/>
    </source>
</evidence>
<comment type="caution">
    <text evidence="4">The sequence shown here is derived from an EMBL/GenBank/DDBJ whole genome shotgun (WGS) entry which is preliminary data.</text>
</comment>
<keyword evidence="5" id="KW-1185">Reference proteome</keyword>
<feature type="transmembrane region" description="Helical" evidence="2">
    <location>
        <begin position="7"/>
        <end position="28"/>
    </location>
</feature>
<dbReference type="PANTHER" id="PTHR43037">
    <property type="entry name" value="UNNAMED PRODUCT-RELATED"/>
    <property type="match status" value="1"/>
</dbReference>
<reference evidence="4" key="1">
    <citation type="submission" date="2020-10" db="EMBL/GenBank/DDBJ databases">
        <title>Taxonomic study of unclassified bacteria belonging to the class Ktedonobacteria.</title>
        <authorList>
            <person name="Yabe S."/>
            <person name="Wang C.M."/>
            <person name="Zheng Y."/>
            <person name="Sakai Y."/>
            <person name="Cavaletti L."/>
            <person name="Monciardini P."/>
            <person name="Donadio S."/>
        </authorList>
    </citation>
    <scope>NUCLEOTIDE SEQUENCE</scope>
    <source>
        <strain evidence="4">ID150040</strain>
    </source>
</reference>
<proteinExistence type="predicted"/>
<name>A0A8J3IIB7_9CHLR</name>
<dbReference type="InterPro" id="IPR029058">
    <property type="entry name" value="AB_hydrolase_fold"/>
</dbReference>
<organism evidence="4 5">
    <name type="scientific">Reticulibacter mediterranei</name>
    <dbReference type="NCBI Taxonomy" id="2778369"/>
    <lineage>
        <taxon>Bacteria</taxon>
        <taxon>Bacillati</taxon>
        <taxon>Chloroflexota</taxon>
        <taxon>Ktedonobacteria</taxon>
        <taxon>Ktedonobacterales</taxon>
        <taxon>Reticulibacteraceae</taxon>
        <taxon>Reticulibacter</taxon>
    </lineage>
</organism>
<gene>
    <name evidence="4" type="ORF">KSF_019420</name>
</gene>